<dbReference type="WBParaSite" id="ES5_v2.g17183.t1">
    <property type="protein sequence ID" value="ES5_v2.g17183.t1"/>
    <property type="gene ID" value="ES5_v2.g17183"/>
</dbReference>
<name>A0AC34FIJ9_9BILA</name>
<evidence type="ECO:0000313" key="2">
    <source>
        <dbReference type="WBParaSite" id="ES5_v2.g17183.t1"/>
    </source>
</evidence>
<accession>A0AC34FIJ9</accession>
<organism evidence="1 2">
    <name type="scientific">Panagrolaimus sp. ES5</name>
    <dbReference type="NCBI Taxonomy" id="591445"/>
    <lineage>
        <taxon>Eukaryota</taxon>
        <taxon>Metazoa</taxon>
        <taxon>Ecdysozoa</taxon>
        <taxon>Nematoda</taxon>
        <taxon>Chromadorea</taxon>
        <taxon>Rhabditida</taxon>
        <taxon>Tylenchina</taxon>
        <taxon>Panagrolaimomorpha</taxon>
        <taxon>Panagrolaimoidea</taxon>
        <taxon>Panagrolaimidae</taxon>
        <taxon>Panagrolaimus</taxon>
    </lineage>
</organism>
<reference evidence="2" key="1">
    <citation type="submission" date="2022-11" db="UniProtKB">
        <authorList>
            <consortium name="WormBaseParasite"/>
        </authorList>
    </citation>
    <scope>IDENTIFICATION</scope>
</reference>
<protein>
    <submittedName>
        <fullName evidence="2">Uncharacterized protein</fullName>
    </submittedName>
</protein>
<dbReference type="Proteomes" id="UP000887579">
    <property type="component" value="Unplaced"/>
</dbReference>
<sequence>MLNLSGSAHFVKKVSNSWNKSIKDSCTKIYELDCKSLESDEFKEAKNIKGEVSDRISVYENSIEVHVDANVCKNVNMKRFELCSDYSKSIIQNPFEFPRQQENEETKEPEVAQFKTSQKLLNPNKITEESASSSKKPRKSHSGSSETSRTRAASSSRSKDGTKSESNDGTKFGSNVAKISKPNNDNLPHLFKKP</sequence>
<evidence type="ECO:0000313" key="1">
    <source>
        <dbReference type="Proteomes" id="UP000887579"/>
    </source>
</evidence>
<proteinExistence type="predicted"/>